<evidence type="ECO:0000313" key="6">
    <source>
        <dbReference type="EMBL" id="RCH79427.1"/>
    </source>
</evidence>
<organism evidence="6 7">
    <name type="scientific">Rhizopus stolonifer</name>
    <name type="common">Rhizopus nigricans</name>
    <dbReference type="NCBI Taxonomy" id="4846"/>
    <lineage>
        <taxon>Eukaryota</taxon>
        <taxon>Fungi</taxon>
        <taxon>Fungi incertae sedis</taxon>
        <taxon>Mucoromycota</taxon>
        <taxon>Mucoromycotina</taxon>
        <taxon>Mucoromycetes</taxon>
        <taxon>Mucorales</taxon>
        <taxon>Mucorineae</taxon>
        <taxon>Rhizopodaceae</taxon>
        <taxon>Rhizopus</taxon>
    </lineage>
</organism>
<evidence type="ECO:0000256" key="3">
    <source>
        <dbReference type="ARBA" id="ARBA00023038"/>
    </source>
</evidence>
<keyword evidence="1 4" id="KW-0479">Metal-binding</keyword>
<name>A0A367IP13_RHIST</name>
<dbReference type="Pfam" id="PF00412">
    <property type="entry name" value="LIM"/>
    <property type="match status" value="1"/>
</dbReference>
<dbReference type="OrthoDB" id="8062037at2759"/>
<evidence type="ECO:0000259" key="5">
    <source>
        <dbReference type="PROSITE" id="PS50023"/>
    </source>
</evidence>
<keyword evidence="3 4" id="KW-0440">LIM domain</keyword>
<dbReference type="GO" id="GO:0046872">
    <property type="term" value="F:metal ion binding"/>
    <property type="evidence" value="ECO:0007669"/>
    <property type="project" value="UniProtKB-KW"/>
</dbReference>
<dbReference type="PANTHER" id="PTHR24206">
    <property type="entry name" value="OS06G0237300 PROTEIN"/>
    <property type="match status" value="1"/>
</dbReference>
<accession>A0A367IP13</accession>
<keyword evidence="7" id="KW-1185">Reference proteome</keyword>
<evidence type="ECO:0000256" key="2">
    <source>
        <dbReference type="ARBA" id="ARBA00022833"/>
    </source>
</evidence>
<dbReference type="PROSITE" id="PS50023">
    <property type="entry name" value="LIM_DOMAIN_2"/>
    <property type="match status" value="1"/>
</dbReference>
<dbReference type="SUPFAM" id="SSF57716">
    <property type="entry name" value="Glucocorticoid receptor-like (DNA-binding domain)"/>
    <property type="match status" value="1"/>
</dbReference>
<dbReference type="SMART" id="SM00132">
    <property type="entry name" value="LIM"/>
    <property type="match status" value="1"/>
</dbReference>
<dbReference type="Proteomes" id="UP000253551">
    <property type="component" value="Unassembled WGS sequence"/>
</dbReference>
<keyword evidence="2 4" id="KW-0862">Zinc</keyword>
<proteinExistence type="predicted"/>
<evidence type="ECO:0000256" key="1">
    <source>
        <dbReference type="ARBA" id="ARBA00022723"/>
    </source>
</evidence>
<protein>
    <recommendedName>
        <fullName evidence="5">LIM zinc-binding domain-containing protein</fullName>
    </recommendedName>
</protein>
<comment type="caution">
    <text evidence="6">The sequence shown here is derived from an EMBL/GenBank/DDBJ whole genome shotgun (WGS) entry which is preliminary data.</text>
</comment>
<sequence length="79" mass="8768">MDSSSSCAICSKTVYVIEKVEANTRVYHKTCFKCKENGCHLTIANFHHHNGDLFCPRHVPKLQALVGSSAQSVYSLGRL</sequence>
<gene>
    <name evidence="6" type="ORF">CU098_007577</name>
</gene>
<evidence type="ECO:0000256" key="4">
    <source>
        <dbReference type="PROSITE-ProRule" id="PRU00125"/>
    </source>
</evidence>
<dbReference type="Gene3D" id="2.10.110.10">
    <property type="entry name" value="Cysteine Rich Protein"/>
    <property type="match status" value="1"/>
</dbReference>
<dbReference type="InterPro" id="IPR001781">
    <property type="entry name" value="Znf_LIM"/>
</dbReference>
<feature type="domain" description="LIM zinc-binding" evidence="5">
    <location>
        <begin position="5"/>
        <end position="65"/>
    </location>
</feature>
<evidence type="ECO:0000313" key="7">
    <source>
        <dbReference type="Proteomes" id="UP000253551"/>
    </source>
</evidence>
<dbReference type="STRING" id="4846.A0A367IP13"/>
<dbReference type="EMBL" id="PJQM01006593">
    <property type="protein sequence ID" value="RCH79427.1"/>
    <property type="molecule type" value="Genomic_DNA"/>
</dbReference>
<reference evidence="6 7" key="1">
    <citation type="journal article" date="2018" name="G3 (Bethesda)">
        <title>Phylogenetic and Phylogenomic Definition of Rhizopus Species.</title>
        <authorList>
            <person name="Gryganskyi A.P."/>
            <person name="Golan J."/>
            <person name="Dolatabadi S."/>
            <person name="Mondo S."/>
            <person name="Robb S."/>
            <person name="Idnurm A."/>
            <person name="Muszewska A."/>
            <person name="Steczkiewicz K."/>
            <person name="Masonjones S."/>
            <person name="Liao H.L."/>
            <person name="Gajdeczka M.T."/>
            <person name="Anike F."/>
            <person name="Vuek A."/>
            <person name="Anishchenko I.M."/>
            <person name="Voigt K."/>
            <person name="de Hoog G.S."/>
            <person name="Smith M.E."/>
            <person name="Heitman J."/>
            <person name="Vilgalys R."/>
            <person name="Stajich J.E."/>
        </authorList>
    </citation>
    <scope>NUCLEOTIDE SEQUENCE [LARGE SCALE GENOMIC DNA]</scope>
    <source>
        <strain evidence="6 7">LSU 92-RS-03</strain>
    </source>
</reference>
<dbReference type="AlphaFoldDB" id="A0A367IP13"/>